<keyword evidence="2" id="KW-0812">Transmembrane</keyword>
<proteinExistence type="predicted"/>
<dbReference type="Gene3D" id="3.80.10.10">
    <property type="entry name" value="Ribonuclease Inhibitor"/>
    <property type="match status" value="1"/>
</dbReference>
<reference evidence="6 7" key="1">
    <citation type="journal article" date="2022" name="Nat. Ecol. Evol.">
        <title>A masculinizing supergene underlies an exaggerated male reproductive morph in a spider.</title>
        <authorList>
            <person name="Hendrickx F."/>
            <person name="De Corte Z."/>
            <person name="Sonet G."/>
            <person name="Van Belleghem S.M."/>
            <person name="Kostlbacher S."/>
            <person name="Vangestel C."/>
        </authorList>
    </citation>
    <scope>NUCLEOTIDE SEQUENCE [LARGE SCALE GENOMIC DNA]</scope>
    <source>
        <strain evidence="6">W744_W776</strain>
    </source>
</reference>
<evidence type="ECO:0000256" key="1">
    <source>
        <dbReference type="ARBA" id="ARBA00004479"/>
    </source>
</evidence>
<evidence type="ECO:0000313" key="7">
    <source>
        <dbReference type="Proteomes" id="UP000827092"/>
    </source>
</evidence>
<dbReference type="PANTHER" id="PTHR24368:SF210">
    <property type="entry name" value="SURFACE ANTIGEN BSPA-LIKE"/>
    <property type="match status" value="1"/>
</dbReference>
<evidence type="ECO:0000256" key="5">
    <source>
        <dbReference type="ARBA" id="ARBA00023180"/>
    </source>
</evidence>
<dbReference type="InterPro" id="IPR031283">
    <property type="entry name" value="AMIGO"/>
</dbReference>
<dbReference type="Pfam" id="PF13855">
    <property type="entry name" value="LRR_8"/>
    <property type="match status" value="1"/>
</dbReference>
<sequence>MESIRGYPVDDLKLMDVTLPYLPAGLFFGTKVKRLNILASHLDNLYNTQSQDLSPFQGLEDSLEEINIIATESADSWYWPDMKDFKRMKKVAFYSSPISFIGHQFAEIGGGSLEVLSVQKSKTYRLHPQGFTEMKNLREADFEANEIPYLVRTMFPNPAPKLETLNFRFNKLFTLNENMFENMPALKSLDLSYNMFKSFQEVPFKPIWKRYFSLALEGNPFQCECNLVTLKEKFLNGSVPLTNDFDQVTCTYKGSDKKTELIDVNGNDPRVCLW</sequence>
<evidence type="ECO:0000256" key="3">
    <source>
        <dbReference type="ARBA" id="ARBA00022989"/>
    </source>
</evidence>
<keyword evidence="7" id="KW-1185">Reference proteome</keyword>
<comment type="caution">
    <text evidence="6">The sequence shown here is derived from an EMBL/GenBank/DDBJ whole genome shotgun (WGS) entry which is preliminary data.</text>
</comment>
<name>A0AAV6VPG1_9ARAC</name>
<dbReference type="EMBL" id="JAFNEN010000041">
    <property type="protein sequence ID" value="KAG8198385.1"/>
    <property type="molecule type" value="Genomic_DNA"/>
</dbReference>
<evidence type="ECO:0000313" key="6">
    <source>
        <dbReference type="EMBL" id="KAG8198385.1"/>
    </source>
</evidence>
<accession>A0AAV6VPG1</accession>
<dbReference type="SUPFAM" id="SSF52058">
    <property type="entry name" value="L domain-like"/>
    <property type="match status" value="1"/>
</dbReference>
<protein>
    <submittedName>
        <fullName evidence="6">Uncharacterized protein</fullName>
    </submittedName>
</protein>
<keyword evidence="5" id="KW-0325">Glycoprotein</keyword>
<dbReference type="Proteomes" id="UP000827092">
    <property type="component" value="Unassembled WGS sequence"/>
</dbReference>
<organism evidence="6 7">
    <name type="scientific">Oedothorax gibbosus</name>
    <dbReference type="NCBI Taxonomy" id="931172"/>
    <lineage>
        <taxon>Eukaryota</taxon>
        <taxon>Metazoa</taxon>
        <taxon>Ecdysozoa</taxon>
        <taxon>Arthropoda</taxon>
        <taxon>Chelicerata</taxon>
        <taxon>Arachnida</taxon>
        <taxon>Araneae</taxon>
        <taxon>Araneomorphae</taxon>
        <taxon>Entelegynae</taxon>
        <taxon>Araneoidea</taxon>
        <taxon>Linyphiidae</taxon>
        <taxon>Erigoninae</taxon>
        <taxon>Oedothorax</taxon>
    </lineage>
</organism>
<dbReference type="InterPro" id="IPR001611">
    <property type="entry name" value="Leu-rich_rpt"/>
</dbReference>
<dbReference type="GO" id="GO:0016020">
    <property type="term" value="C:membrane"/>
    <property type="evidence" value="ECO:0007669"/>
    <property type="project" value="UniProtKB-SubCell"/>
</dbReference>
<dbReference type="PANTHER" id="PTHR24368">
    <property type="entry name" value="AMPHOTERIN-INDUCED PROTEIN"/>
    <property type="match status" value="1"/>
</dbReference>
<dbReference type="AlphaFoldDB" id="A0AAV6VPG1"/>
<dbReference type="InterPro" id="IPR032675">
    <property type="entry name" value="LRR_dom_sf"/>
</dbReference>
<gene>
    <name evidence="6" type="ORF">JTE90_021630</name>
</gene>
<keyword evidence="4" id="KW-0472">Membrane</keyword>
<evidence type="ECO:0000256" key="4">
    <source>
        <dbReference type="ARBA" id="ARBA00023136"/>
    </source>
</evidence>
<keyword evidence="3" id="KW-1133">Transmembrane helix</keyword>
<comment type="subcellular location">
    <subcellularLocation>
        <location evidence="1">Membrane</location>
        <topology evidence="1">Single-pass type I membrane protein</topology>
    </subcellularLocation>
</comment>
<evidence type="ECO:0000256" key="2">
    <source>
        <dbReference type="ARBA" id="ARBA00022692"/>
    </source>
</evidence>